<feature type="domain" description="SHOCT" evidence="7">
    <location>
        <begin position="102"/>
        <end position="128"/>
    </location>
</feature>
<name>A0A844GZW6_9CHRO</name>
<keyword evidence="2 5" id="KW-0812">Transmembrane</keyword>
<dbReference type="RefSeq" id="WP_015218826.1">
    <property type="nucleotide sequence ID" value="NZ_WMIA01000032.1"/>
</dbReference>
<evidence type="ECO:0000256" key="5">
    <source>
        <dbReference type="SAM" id="Phobius"/>
    </source>
</evidence>
<dbReference type="InterPro" id="IPR018649">
    <property type="entry name" value="SHOCT"/>
</dbReference>
<feature type="transmembrane region" description="Helical" evidence="5">
    <location>
        <begin position="45"/>
        <end position="70"/>
    </location>
</feature>
<evidence type="ECO:0000256" key="4">
    <source>
        <dbReference type="ARBA" id="ARBA00023136"/>
    </source>
</evidence>
<organism evidence="8 9">
    <name type="scientific">Cyanobacterium aponinum 0216</name>
    <dbReference type="NCBI Taxonomy" id="2676140"/>
    <lineage>
        <taxon>Bacteria</taxon>
        <taxon>Bacillati</taxon>
        <taxon>Cyanobacteriota</taxon>
        <taxon>Cyanophyceae</taxon>
        <taxon>Oscillatoriophycideae</taxon>
        <taxon>Chroococcales</taxon>
        <taxon>Geminocystaceae</taxon>
        <taxon>Cyanobacterium</taxon>
    </lineage>
</organism>
<protein>
    <recommendedName>
        <fullName evidence="10">SHOCT domain-containing protein</fullName>
    </recommendedName>
</protein>
<evidence type="ECO:0000313" key="8">
    <source>
        <dbReference type="EMBL" id="MTF40528.1"/>
    </source>
</evidence>
<evidence type="ECO:0000259" key="7">
    <source>
        <dbReference type="Pfam" id="PF09851"/>
    </source>
</evidence>
<comment type="subcellular location">
    <subcellularLocation>
        <location evidence="1">Membrane</location>
        <topology evidence="1">Multi-pass membrane protein</topology>
    </subcellularLocation>
</comment>
<dbReference type="Proteomes" id="UP000437131">
    <property type="component" value="Unassembled WGS sequence"/>
</dbReference>
<proteinExistence type="predicted"/>
<feature type="domain" description="TM2" evidence="6">
    <location>
        <begin position="12"/>
        <end position="55"/>
    </location>
</feature>
<dbReference type="EMBL" id="WMIA01000032">
    <property type="protein sequence ID" value="MTF40528.1"/>
    <property type="molecule type" value="Genomic_DNA"/>
</dbReference>
<evidence type="ECO:0008006" key="10">
    <source>
        <dbReference type="Google" id="ProtNLM"/>
    </source>
</evidence>
<dbReference type="AlphaFoldDB" id="A0A844GZW6"/>
<evidence type="ECO:0000256" key="2">
    <source>
        <dbReference type="ARBA" id="ARBA00022692"/>
    </source>
</evidence>
<evidence type="ECO:0000313" key="9">
    <source>
        <dbReference type="Proteomes" id="UP000437131"/>
    </source>
</evidence>
<evidence type="ECO:0000259" key="6">
    <source>
        <dbReference type="Pfam" id="PF05154"/>
    </source>
</evidence>
<feature type="transmembrane region" description="Helical" evidence="5">
    <location>
        <begin position="16"/>
        <end position="33"/>
    </location>
</feature>
<dbReference type="Pfam" id="PF05154">
    <property type="entry name" value="TM2"/>
    <property type="match status" value="1"/>
</dbReference>
<accession>A0A844GZW6</accession>
<dbReference type="Pfam" id="PF09851">
    <property type="entry name" value="SHOCT"/>
    <property type="match status" value="1"/>
</dbReference>
<keyword evidence="4 5" id="KW-0472">Membrane</keyword>
<comment type="caution">
    <text evidence="8">The sequence shown here is derived from an EMBL/GenBank/DDBJ whole genome shotgun (WGS) entry which is preliminary data.</text>
</comment>
<dbReference type="InterPro" id="IPR007829">
    <property type="entry name" value="TM2"/>
</dbReference>
<dbReference type="GO" id="GO:0016020">
    <property type="term" value="C:membrane"/>
    <property type="evidence" value="ECO:0007669"/>
    <property type="project" value="UniProtKB-SubCell"/>
</dbReference>
<evidence type="ECO:0000256" key="3">
    <source>
        <dbReference type="ARBA" id="ARBA00022989"/>
    </source>
</evidence>
<evidence type="ECO:0000256" key="1">
    <source>
        <dbReference type="ARBA" id="ARBA00004141"/>
    </source>
</evidence>
<sequence length="130" mass="14980">MVSQLFNFYQQPKKKIFSVVLALIGTVTPLVGLHKLYLGQPLWGLIYFILSWESPMARIACAIDAVLYLAQDSNYFYSRFNPELPLTENNSIDAKQITEVAQAIRELEKLRQDGLISENEFEQKRRKLIA</sequence>
<reference evidence="8 9" key="1">
    <citation type="submission" date="2019-11" db="EMBL/GenBank/DDBJ databases">
        <title>Isolation of a new High Light Tolerant Cyanobacteria.</title>
        <authorList>
            <person name="Dobson Z."/>
            <person name="Vaughn N."/>
            <person name="Vaughn M."/>
            <person name="Fromme P."/>
            <person name="Mazor Y."/>
        </authorList>
    </citation>
    <scope>NUCLEOTIDE SEQUENCE [LARGE SCALE GENOMIC DNA]</scope>
    <source>
        <strain evidence="8 9">0216</strain>
    </source>
</reference>
<keyword evidence="3 5" id="KW-1133">Transmembrane helix</keyword>
<gene>
    <name evidence="8" type="ORF">GGC33_16580</name>
</gene>